<dbReference type="NCBIfam" id="NF005862">
    <property type="entry name" value="PRK07792.1"/>
    <property type="match status" value="1"/>
</dbReference>
<protein>
    <submittedName>
        <fullName evidence="5">Probable short-chain type dehydrogenase/reductase</fullName>
    </submittedName>
</protein>
<dbReference type="GO" id="GO:0016491">
    <property type="term" value="F:oxidoreductase activity"/>
    <property type="evidence" value="ECO:0007669"/>
    <property type="project" value="UniProtKB-KW"/>
</dbReference>
<dbReference type="FunFam" id="3.40.50.720:FF:000084">
    <property type="entry name" value="Short-chain dehydrogenase reductase"/>
    <property type="match status" value="1"/>
</dbReference>
<gene>
    <name evidence="5" type="ORF">Rhow_004792</name>
</gene>
<dbReference type="EMBL" id="BHYM01000041">
    <property type="protein sequence ID" value="GCE41133.1"/>
    <property type="molecule type" value="Genomic_DNA"/>
</dbReference>
<evidence type="ECO:0000259" key="4">
    <source>
        <dbReference type="SMART" id="SM00822"/>
    </source>
</evidence>
<name>A0A402CC51_RHOWR</name>
<dbReference type="PROSITE" id="PS00061">
    <property type="entry name" value="ADH_SHORT"/>
    <property type="match status" value="1"/>
</dbReference>
<evidence type="ECO:0000256" key="1">
    <source>
        <dbReference type="ARBA" id="ARBA00006484"/>
    </source>
</evidence>
<keyword evidence="2" id="KW-0560">Oxidoreductase</keyword>
<dbReference type="PRINTS" id="PR00081">
    <property type="entry name" value="GDHRDH"/>
</dbReference>
<dbReference type="Proteomes" id="UP000287519">
    <property type="component" value="Unassembled WGS sequence"/>
</dbReference>
<dbReference type="InterPro" id="IPR051687">
    <property type="entry name" value="Peroxisomal_Beta-Oxidation"/>
</dbReference>
<evidence type="ECO:0000256" key="2">
    <source>
        <dbReference type="ARBA" id="ARBA00023002"/>
    </source>
</evidence>
<keyword evidence="6" id="KW-1185">Reference proteome</keyword>
<comment type="similarity">
    <text evidence="1 3">Belongs to the short-chain dehydrogenases/reductases (SDR) family.</text>
</comment>
<accession>A0A402CC51</accession>
<feature type="domain" description="Ketoreductase" evidence="4">
    <location>
        <begin position="60"/>
        <end position="247"/>
    </location>
</feature>
<evidence type="ECO:0000313" key="5">
    <source>
        <dbReference type="EMBL" id="GCE41133.1"/>
    </source>
</evidence>
<dbReference type="PANTHER" id="PTHR45024">
    <property type="entry name" value="DEHYDROGENASES, SHORT CHAIN"/>
    <property type="match status" value="1"/>
</dbReference>
<dbReference type="Pfam" id="PF00106">
    <property type="entry name" value="adh_short"/>
    <property type="match status" value="1"/>
</dbReference>
<dbReference type="InterPro" id="IPR020904">
    <property type="entry name" value="Sc_DH/Rdtase_CS"/>
</dbReference>
<dbReference type="PANTHER" id="PTHR45024:SF2">
    <property type="entry name" value="SCP2 DOMAIN-CONTAINING PROTEIN"/>
    <property type="match status" value="1"/>
</dbReference>
<dbReference type="SMART" id="SM00822">
    <property type="entry name" value="PKS_KR"/>
    <property type="match status" value="1"/>
</dbReference>
<dbReference type="InterPro" id="IPR002347">
    <property type="entry name" value="SDR_fam"/>
</dbReference>
<proteinExistence type="inferred from homology"/>
<evidence type="ECO:0000313" key="6">
    <source>
        <dbReference type="Proteomes" id="UP000287519"/>
    </source>
</evidence>
<dbReference type="InterPro" id="IPR036291">
    <property type="entry name" value="NAD(P)-bd_dom_sf"/>
</dbReference>
<dbReference type="Gene3D" id="3.40.50.720">
    <property type="entry name" value="NAD(P)-binding Rossmann-like Domain"/>
    <property type="match status" value="1"/>
</dbReference>
<comment type="caution">
    <text evidence="5">The sequence shown here is derived from an EMBL/GenBank/DDBJ whole genome shotgun (WGS) entry which is preliminary data.</text>
</comment>
<organism evidence="5 6">
    <name type="scientific">Rhodococcus wratislaviensis</name>
    <name type="common">Tsukamurella wratislaviensis</name>
    <dbReference type="NCBI Taxonomy" id="44752"/>
    <lineage>
        <taxon>Bacteria</taxon>
        <taxon>Bacillati</taxon>
        <taxon>Actinomycetota</taxon>
        <taxon>Actinomycetes</taxon>
        <taxon>Mycobacteriales</taxon>
        <taxon>Nocardiaceae</taxon>
        <taxon>Rhodococcus</taxon>
    </lineage>
</organism>
<reference evidence="5 6" key="1">
    <citation type="submission" date="2018-11" db="EMBL/GenBank/DDBJ databases">
        <title>Microbial catabolism of amino acid.</title>
        <authorList>
            <person name="Hibi M."/>
            <person name="Ogawa J."/>
        </authorList>
    </citation>
    <scope>NUCLEOTIDE SEQUENCE [LARGE SCALE GENOMIC DNA]</scope>
    <source>
        <strain evidence="5 6">C31-06</strain>
    </source>
</reference>
<evidence type="ECO:0000256" key="3">
    <source>
        <dbReference type="RuleBase" id="RU000363"/>
    </source>
</evidence>
<dbReference type="InterPro" id="IPR057326">
    <property type="entry name" value="KR_dom"/>
</dbReference>
<dbReference type="SUPFAM" id="SSF51735">
    <property type="entry name" value="NAD(P)-binding Rossmann-fold domains"/>
    <property type="match status" value="1"/>
</dbReference>
<sequence length="351" mass="36946">MSEGGAHRAPLRIVARNENTFYSDVDLPPRRGSRRPASAQNQESVFMNAVADREVNLDGKVAVVTGAGSGLGKFEAIALARAGASVVVNDLAANEAVEAILEEIRGLGAKVEFVAGDIGERSTADAIMEAAQSRLGSLDILVNNAGITRDRMLFNMSDEDWDLVLKVHLRGHFLLCRSAASYWRGRSKEAGAPVYGRIVNTSSEAGLLGPEGQANYGAAKAGITALTLSAARGLSRYGVRANAICPRARTSMTENVFGEAPAEGIDPLSPEHVAALVAYLASPAADSVNGQVFVVYGPMVALMAAPVVERRFDAADGRWTPGALAAELGTYFRDRDPAAMFSASAALRELG</sequence>
<dbReference type="AlphaFoldDB" id="A0A402CC51"/>
<dbReference type="PRINTS" id="PR00080">
    <property type="entry name" value="SDRFAMILY"/>
</dbReference>